<keyword evidence="4" id="KW-1185">Reference proteome</keyword>
<feature type="domain" description="LysM" evidence="2">
    <location>
        <begin position="190"/>
        <end position="240"/>
    </location>
</feature>
<dbReference type="InterPro" id="IPR036779">
    <property type="entry name" value="LysM_dom_sf"/>
</dbReference>
<gene>
    <name evidence="3" type="ORF">SK3146_03232</name>
</gene>
<evidence type="ECO:0000259" key="2">
    <source>
        <dbReference type="PROSITE" id="PS51782"/>
    </source>
</evidence>
<dbReference type="Pfam" id="PF01476">
    <property type="entry name" value="LysM"/>
    <property type="match status" value="1"/>
</dbReference>
<sequence length="242" mass="28130">MSNLSIWLKFNNEEETMQLPVNPESIRVSTTRGYDDVELTQLGETTFFGNEKLREYTLSSFFPSEYNLSYTEYNDKSRNRTPWDIVRLIEKWMASRKPIRFTVTSLSPDPNDMAYLPLSTVSSDVINTPVTIRSFNYEERAGHVGDLFYELTLKEYRFIEFKRLTKPSSDDDSVLLAEDSPRPDDRSVPDTYEVQQGDTLWHIAKRLLGTGDRWQELYEMNQSVIGPNPSLIYPGQVLVIRE</sequence>
<dbReference type="SUPFAM" id="SSF54106">
    <property type="entry name" value="LysM domain"/>
    <property type="match status" value="1"/>
</dbReference>
<proteinExistence type="predicted"/>
<accession>A0ABY4RPV5</accession>
<feature type="compositionally biased region" description="Basic and acidic residues" evidence="1">
    <location>
        <begin position="179"/>
        <end position="188"/>
    </location>
</feature>
<dbReference type="SMART" id="SM00257">
    <property type="entry name" value="LysM"/>
    <property type="match status" value="1"/>
</dbReference>
<dbReference type="Gene3D" id="3.10.350.10">
    <property type="entry name" value="LysM domain"/>
    <property type="match status" value="1"/>
</dbReference>
<name>A0ABY4RPV5_9BACL</name>
<feature type="region of interest" description="Disordered" evidence="1">
    <location>
        <begin position="169"/>
        <end position="191"/>
    </location>
</feature>
<evidence type="ECO:0000313" key="3">
    <source>
        <dbReference type="EMBL" id="UQZ84020.1"/>
    </source>
</evidence>
<evidence type="ECO:0000313" key="4">
    <source>
        <dbReference type="Proteomes" id="UP001057134"/>
    </source>
</evidence>
<dbReference type="Proteomes" id="UP001057134">
    <property type="component" value="Chromosome"/>
</dbReference>
<dbReference type="PANTHER" id="PTHR34700:SF4">
    <property type="entry name" value="PHAGE-LIKE ELEMENT PBSX PROTEIN XKDP"/>
    <property type="match status" value="1"/>
</dbReference>
<dbReference type="EMBL" id="CP027059">
    <property type="protein sequence ID" value="UQZ84020.1"/>
    <property type="molecule type" value="Genomic_DNA"/>
</dbReference>
<dbReference type="InterPro" id="IPR018392">
    <property type="entry name" value="LysM"/>
</dbReference>
<dbReference type="CDD" id="cd00118">
    <property type="entry name" value="LysM"/>
    <property type="match status" value="1"/>
</dbReference>
<dbReference type="RefSeq" id="WP_249865976.1">
    <property type="nucleotide sequence ID" value="NZ_CP027059.1"/>
</dbReference>
<organism evidence="3 4">
    <name type="scientific">Paenibacillus konkukensis</name>
    <dbReference type="NCBI Taxonomy" id="2020716"/>
    <lineage>
        <taxon>Bacteria</taxon>
        <taxon>Bacillati</taxon>
        <taxon>Bacillota</taxon>
        <taxon>Bacilli</taxon>
        <taxon>Bacillales</taxon>
        <taxon>Paenibacillaceae</taxon>
        <taxon>Paenibacillus</taxon>
    </lineage>
</organism>
<evidence type="ECO:0000256" key="1">
    <source>
        <dbReference type="SAM" id="MobiDB-lite"/>
    </source>
</evidence>
<dbReference type="PANTHER" id="PTHR34700">
    <property type="entry name" value="POTASSIUM BINDING PROTEIN KBP"/>
    <property type="match status" value="1"/>
</dbReference>
<dbReference type="PROSITE" id="PS51782">
    <property type="entry name" value="LYSM"/>
    <property type="match status" value="1"/>
</dbReference>
<reference evidence="3" key="2">
    <citation type="journal article" date="2021" name="J Anim Sci Technol">
        <title>Complete genome sequence of Paenibacillus konkukensis sp. nov. SK3146 as a potential probiotic strain.</title>
        <authorList>
            <person name="Jung H.I."/>
            <person name="Park S."/>
            <person name="Niu K.M."/>
            <person name="Lee S.W."/>
            <person name="Kothari D."/>
            <person name="Yi K.J."/>
            <person name="Kim S.K."/>
        </authorList>
    </citation>
    <scope>NUCLEOTIDE SEQUENCE</scope>
    <source>
        <strain evidence="3">SK3146</strain>
    </source>
</reference>
<reference evidence="3" key="1">
    <citation type="submission" date="2018-02" db="EMBL/GenBank/DDBJ databases">
        <authorList>
            <person name="Kim S.-K."/>
            <person name="Jung H.-I."/>
            <person name="Lee S.-W."/>
        </authorList>
    </citation>
    <scope>NUCLEOTIDE SEQUENCE</scope>
    <source>
        <strain evidence="3">SK3146</strain>
    </source>
</reference>
<protein>
    <submittedName>
        <fullName evidence="3">LysM domain/BON superfamily protein</fullName>
    </submittedName>
</protein>
<dbReference type="InterPro" id="IPR052196">
    <property type="entry name" value="Bact_Kbp"/>
</dbReference>